<keyword evidence="3" id="KW-0812">Transmembrane</keyword>
<dbReference type="InterPro" id="IPR038213">
    <property type="entry name" value="IFI6/IFI27-like_sf"/>
</dbReference>
<evidence type="ECO:0000313" key="7">
    <source>
        <dbReference type="Proteomes" id="UP001642482"/>
    </source>
</evidence>
<evidence type="ECO:0000256" key="3">
    <source>
        <dbReference type="ARBA" id="ARBA00022692"/>
    </source>
</evidence>
<keyword evidence="5" id="KW-0472">Membrane</keyword>
<dbReference type="Gene3D" id="6.10.110.10">
    <property type="match status" value="1"/>
</dbReference>
<dbReference type="Proteomes" id="UP001642482">
    <property type="component" value="Unassembled WGS sequence"/>
</dbReference>
<reference evidence="6 7" key="1">
    <citation type="submission" date="2024-01" db="EMBL/GenBank/DDBJ databases">
        <authorList>
            <person name="Allen C."/>
            <person name="Tagirdzhanova G."/>
        </authorList>
    </citation>
    <scope>NUCLEOTIDE SEQUENCE [LARGE SCALE GENOMIC DNA]</scope>
</reference>
<protein>
    <recommendedName>
        <fullName evidence="8">Interferon-induced 6-16</fullName>
    </recommendedName>
</protein>
<dbReference type="InterPro" id="IPR009311">
    <property type="entry name" value="IFI6/IFI27-like"/>
</dbReference>
<comment type="similarity">
    <text evidence="2">Belongs to the IFI6/IFI27 family.</text>
</comment>
<name>A0ABP0C7H1_9PEZI</name>
<evidence type="ECO:0000256" key="4">
    <source>
        <dbReference type="ARBA" id="ARBA00022989"/>
    </source>
</evidence>
<proteinExistence type="inferred from homology"/>
<evidence type="ECO:0008006" key="8">
    <source>
        <dbReference type="Google" id="ProtNLM"/>
    </source>
</evidence>
<dbReference type="Pfam" id="PF06140">
    <property type="entry name" value="Ifi-6-16"/>
    <property type="match status" value="1"/>
</dbReference>
<evidence type="ECO:0000256" key="5">
    <source>
        <dbReference type="ARBA" id="ARBA00023136"/>
    </source>
</evidence>
<evidence type="ECO:0000313" key="6">
    <source>
        <dbReference type="EMBL" id="CAK7227967.1"/>
    </source>
</evidence>
<accession>A0ABP0C7H1</accession>
<keyword evidence="7" id="KW-1185">Reference proteome</keyword>
<gene>
    <name evidence="6" type="ORF">SEUCBS140593_006754</name>
</gene>
<dbReference type="EMBL" id="CAWUHD010000076">
    <property type="protein sequence ID" value="CAK7227967.1"/>
    <property type="molecule type" value="Genomic_DNA"/>
</dbReference>
<keyword evidence="4" id="KW-1133">Transmembrane helix</keyword>
<comment type="caution">
    <text evidence="6">The sequence shown here is derived from an EMBL/GenBank/DDBJ whole genome shotgun (WGS) entry which is preliminary data.</text>
</comment>
<evidence type="ECO:0000256" key="1">
    <source>
        <dbReference type="ARBA" id="ARBA00004141"/>
    </source>
</evidence>
<comment type="subcellular location">
    <subcellularLocation>
        <location evidence="1">Membrane</location>
        <topology evidence="1">Multi-pass membrane protein</topology>
    </subcellularLocation>
</comment>
<organism evidence="6 7">
    <name type="scientific">Sporothrix eucalyptigena</name>
    <dbReference type="NCBI Taxonomy" id="1812306"/>
    <lineage>
        <taxon>Eukaryota</taxon>
        <taxon>Fungi</taxon>
        <taxon>Dikarya</taxon>
        <taxon>Ascomycota</taxon>
        <taxon>Pezizomycotina</taxon>
        <taxon>Sordariomycetes</taxon>
        <taxon>Sordariomycetidae</taxon>
        <taxon>Ophiostomatales</taxon>
        <taxon>Ophiostomataceae</taxon>
        <taxon>Sporothrix</taxon>
    </lineage>
</organism>
<evidence type="ECO:0000256" key="2">
    <source>
        <dbReference type="ARBA" id="ARBA00007262"/>
    </source>
</evidence>
<sequence>MDEFLNGTWTFVKQNQCLSACYAATGLTATVAVAPGIVTAAALPALGFAVDGVIKGSLAATWQSSIGSVVAPSIFATLQSAGALGAGAATVAGAVSAAATGTAGVLAAVCLKGCMMANGANGGSQ</sequence>